<dbReference type="GO" id="GO:0005681">
    <property type="term" value="C:spliceosomal complex"/>
    <property type="evidence" value="ECO:0007669"/>
    <property type="project" value="UniProtKB-KW"/>
</dbReference>
<evidence type="ECO:0000256" key="7">
    <source>
        <dbReference type="ARBA" id="ARBA00023187"/>
    </source>
</evidence>
<evidence type="ECO:0000313" key="16">
    <source>
        <dbReference type="Proteomes" id="UP000694395"/>
    </source>
</evidence>
<evidence type="ECO:0000259" key="14">
    <source>
        <dbReference type="PROSITE" id="PS52002"/>
    </source>
</evidence>
<dbReference type="InterPro" id="IPR010920">
    <property type="entry name" value="LSM_dom_sf"/>
</dbReference>
<dbReference type="InterPro" id="IPR034102">
    <property type="entry name" value="Sm_D1"/>
</dbReference>
<evidence type="ECO:0000256" key="6">
    <source>
        <dbReference type="ARBA" id="ARBA00022728"/>
    </source>
</evidence>
<evidence type="ECO:0000256" key="2">
    <source>
        <dbReference type="ARBA" id="ARBA00004496"/>
    </source>
</evidence>
<dbReference type="GeneTree" id="ENSGT00510000047245"/>
<evidence type="ECO:0000256" key="1">
    <source>
        <dbReference type="ARBA" id="ARBA00004123"/>
    </source>
</evidence>
<dbReference type="InterPro" id="IPR001163">
    <property type="entry name" value="Sm_dom_euk/arc"/>
</dbReference>
<evidence type="ECO:0000256" key="4">
    <source>
        <dbReference type="ARBA" id="ARBA00022490"/>
    </source>
</evidence>
<dbReference type="SMART" id="SM00651">
    <property type="entry name" value="Sm"/>
    <property type="match status" value="1"/>
</dbReference>
<keyword evidence="4" id="KW-0963">Cytoplasm</keyword>
<evidence type="ECO:0000256" key="13">
    <source>
        <dbReference type="RuleBase" id="RU365054"/>
    </source>
</evidence>
<organism evidence="15 16">
    <name type="scientific">Oncorhynchus mykiss</name>
    <name type="common">Rainbow trout</name>
    <name type="synonym">Salmo gairdneri</name>
    <dbReference type="NCBI Taxonomy" id="8022"/>
    <lineage>
        <taxon>Eukaryota</taxon>
        <taxon>Metazoa</taxon>
        <taxon>Chordata</taxon>
        <taxon>Craniata</taxon>
        <taxon>Vertebrata</taxon>
        <taxon>Euteleostomi</taxon>
        <taxon>Actinopterygii</taxon>
        <taxon>Neopterygii</taxon>
        <taxon>Teleostei</taxon>
        <taxon>Protacanthopterygii</taxon>
        <taxon>Salmoniformes</taxon>
        <taxon>Salmonidae</taxon>
        <taxon>Salmoninae</taxon>
        <taxon>Oncorhynchus</taxon>
    </lineage>
</organism>
<dbReference type="CDD" id="cd01724">
    <property type="entry name" value="Sm_D1"/>
    <property type="match status" value="1"/>
</dbReference>
<keyword evidence="5 13" id="KW-0507">mRNA processing</keyword>
<reference evidence="15" key="3">
    <citation type="submission" date="2025-09" db="UniProtKB">
        <authorList>
            <consortium name="Ensembl"/>
        </authorList>
    </citation>
    <scope>IDENTIFICATION</scope>
</reference>
<dbReference type="Pfam" id="PF01423">
    <property type="entry name" value="LSM"/>
    <property type="match status" value="1"/>
</dbReference>
<dbReference type="SUPFAM" id="SSF50182">
    <property type="entry name" value="Sm-like ribonucleoproteins"/>
    <property type="match status" value="1"/>
</dbReference>
<evidence type="ECO:0000256" key="3">
    <source>
        <dbReference type="ARBA" id="ARBA00008146"/>
    </source>
</evidence>
<evidence type="ECO:0000256" key="10">
    <source>
        <dbReference type="ARBA" id="ARBA00033121"/>
    </source>
</evidence>
<evidence type="ECO:0000313" key="15">
    <source>
        <dbReference type="Ensembl" id="ENSOMYP00000136601.1"/>
    </source>
</evidence>
<accession>A0A8K9XPB7</accession>
<keyword evidence="16" id="KW-1185">Reference proteome</keyword>
<feature type="domain" description="Sm" evidence="14">
    <location>
        <begin position="2"/>
        <end position="74"/>
    </location>
</feature>
<dbReference type="PROSITE" id="PS52002">
    <property type="entry name" value="SM"/>
    <property type="match status" value="1"/>
</dbReference>
<dbReference type="GO" id="GO:0005737">
    <property type="term" value="C:cytoplasm"/>
    <property type="evidence" value="ECO:0007669"/>
    <property type="project" value="UniProtKB-SubCell"/>
</dbReference>
<name>A0A8K9XPB7_ONCMY</name>
<sequence length="192" mass="21798">MKLVRFLMKLSHETVTIELKNGTQVHGTITGVDVSMNTHLKAVKMTLKNREPTQLESLSIRGNNIRYFILPDSLPLDTLLVDIEPKVKSKKREAGEYTSRLGGWRVSLVNISVEYRRFLSLPPSGDQREIEEYFLDSTKVSSFLVLESQFHSIFFHCSVLIGDCVRPGIYQVCNELSVRRETQQVLALVGSV</sequence>
<comment type="similarity">
    <text evidence="3 13">Belongs to the snRNP core protein family.</text>
</comment>
<dbReference type="Gene3D" id="2.30.30.100">
    <property type="match status" value="1"/>
</dbReference>
<dbReference type="PANTHER" id="PTHR23338">
    <property type="entry name" value="SMALL NUCLEAR RIBONUCLEOPROTEIN SM"/>
    <property type="match status" value="1"/>
</dbReference>
<comment type="function">
    <text evidence="11">Plays a role in pre-mRNA splicing as a core component of the spliceosomal U1, U2, U4 and U5 small nuclear ribonucleoproteins (snRNPs), the building blocks of the spliceosome. Component of both the pre-catalytic spliceosome B complex and activated spliceosome C complexes. As a component of the minor spliceosome, involved in the splicing of U12-type introns in pre-mRNAs. May act as a charged protein scaffold to promote snRNP assembly or strengthen snRNP-snRNP interactions through non-specific electrostatic contacts with RNA.</text>
</comment>
<dbReference type="InterPro" id="IPR047575">
    <property type="entry name" value="Sm"/>
</dbReference>
<evidence type="ECO:0000256" key="12">
    <source>
        <dbReference type="ARBA" id="ARBA00070082"/>
    </source>
</evidence>
<comment type="subcellular location">
    <subcellularLocation>
        <location evidence="2">Cytoplasm</location>
    </subcellularLocation>
    <subcellularLocation>
        <location evidence="1 13">Nucleus</location>
    </subcellularLocation>
</comment>
<dbReference type="Ensembl" id="ENSOMYT00000120602.1">
    <property type="protein sequence ID" value="ENSOMYP00000136601.1"/>
    <property type="gene ID" value="ENSOMYG00000075625.1"/>
</dbReference>
<evidence type="ECO:0000256" key="9">
    <source>
        <dbReference type="ARBA" id="ARBA00023274"/>
    </source>
</evidence>
<reference evidence="15" key="1">
    <citation type="submission" date="2020-07" db="EMBL/GenBank/DDBJ databases">
        <title>A long reads based de novo assembly of the rainbow trout Arlee double haploid line genome.</title>
        <authorList>
            <person name="Gao G."/>
            <person name="Palti Y."/>
        </authorList>
    </citation>
    <scope>NUCLEOTIDE SEQUENCE [LARGE SCALE GENOMIC DNA]</scope>
</reference>
<keyword evidence="6" id="KW-0747">Spliceosome</keyword>
<dbReference type="Proteomes" id="UP000694395">
    <property type="component" value="Chromosome 32"/>
</dbReference>
<dbReference type="InterPro" id="IPR027141">
    <property type="entry name" value="LSm4/Sm_D1/D3"/>
</dbReference>
<evidence type="ECO:0000256" key="8">
    <source>
        <dbReference type="ARBA" id="ARBA00023242"/>
    </source>
</evidence>
<evidence type="ECO:0000256" key="11">
    <source>
        <dbReference type="ARBA" id="ARBA00054201"/>
    </source>
</evidence>
<keyword evidence="8 13" id="KW-0539">Nucleus</keyword>
<proteinExistence type="inferred from homology"/>
<reference evidence="15" key="2">
    <citation type="submission" date="2025-08" db="UniProtKB">
        <authorList>
            <consortium name="Ensembl"/>
        </authorList>
    </citation>
    <scope>IDENTIFICATION</scope>
</reference>
<dbReference type="FunFam" id="2.30.30.100:FF:000016">
    <property type="entry name" value="Small nuclear ribonucleoprotein Sm D1"/>
    <property type="match status" value="1"/>
</dbReference>
<dbReference type="GO" id="GO:0003723">
    <property type="term" value="F:RNA binding"/>
    <property type="evidence" value="ECO:0007669"/>
    <property type="project" value="InterPro"/>
</dbReference>
<evidence type="ECO:0000256" key="5">
    <source>
        <dbReference type="ARBA" id="ARBA00022664"/>
    </source>
</evidence>
<dbReference type="AlphaFoldDB" id="A0A8K9XPB7"/>
<keyword evidence="7 13" id="KW-0508">mRNA splicing</keyword>
<keyword evidence="9 13" id="KW-0687">Ribonucleoprotein</keyword>
<dbReference type="GO" id="GO:0000387">
    <property type="term" value="P:spliceosomal snRNP assembly"/>
    <property type="evidence" value="ECO:0007669"/>
    <property type="project" value="UniProtKB-UniRule"/>
</dbReference>
<protein>
    <recommendedName>
        <fullName evidence="12 13">Small nuclear ribonucleoprotein Sm D1</fullName>
    </recommendedName>
    <alternativeName>
        <fullName evidence="10 13">snRNP core protein D1</fullName>
    </alternativeName>
</protein>